<protein>
    <submittedName>
        <fullName evidence="2">DNA polymerase III subunit epsilon</fullName>
    </submittedName>
</protein>
<evidence type="ECO:0000259" key="1">
    <source>
        <dbReference type="SMART" id="SM00479"/>
    </source>
</evidence>
<dbReference type="GO" id="GO:0006259">
    <property type="term" value="P:DNA metabolic process"/>
    <property type="evidence" value="ECO:0007669"/>
    <property type="project" value="UniProtKB-ARBA"/>
</dbReference>
<dbReference type="OrthoDB" id="9803913at2"/>
<keyword evidence="3" id="KW-1185">Reference proteome</keyword>
<dbReference type="InterPro" id="IPR036397">
    <property type="entry name" value="RNaseH_sf"/>
</dbReference>
<dbReference type="RefSeq" id="WP_108371753.1">
    <property type="nucleotide sequence ID" value="NZ_CP028811.1"/>
</dbReference>
<reference evidence="2 3" key="1">
    <citation type="submission" date="2018-04" db="EMBL/GenBank/DDBJ databases">
        <title>Genome sequencing of Flavobacterium sp. HYN0048.</title>
        <authorList>
            <person name="Yi H."/>
            <person name="Baek C."/>
        </authorList>
    </citation>
    <scope>NUCLEOTIDE SEQUENCE [LARGE SCALE GENOMIC DNA]</scope>
    <source>
        <strain evidence="2 3">HYN0048</strain>
    </source>
</reference>
<dbReference type="InterPro" id="IPR013520">
    <property type="entry name" value="Ribonucl_H"/>
</dbReference>
<dbReference type="Gene3D" id="3.30.420.10">
    <property type="entry name" value="Ribonuclease H-like superfamily/Ribonuclease H"/>
    <property type="match status" value="1"/>
</dbReference>
<dbReference type="KEGG" id="fmg:HYN48_11230"/>
<dbReference type="CDD" id="cd06127">
    <property type="entry name" value="DEDDh"/>
    <property type="match status" value="1"/>
</dbReference>
<dbReference type="SMART" id="SM00479">
    <property type="entry name" value="EXOIII"/>
    <property type="match status" value="1"/>
</dbReference>
<evidence type="ECO:0000313" key="2">
    <source>
        <dbReference type="EMBL" id="AWA30614.1"/>
    </source>
</evidence>
<name>A0A2S0RG19_9FLAO</name>
<dbReference type="SUPFAM" id="SSF53098">
    <property type="entry name" value="Ribonuclease H-like"/>
    <property type="match status" value="1"/>
</dbReference>
<feature type="domain" description="Exonuclease" evidence="1">
    <location>
        <begin position="29"/>
        <end position="198"/>
    </location>
</feature>
<dbReference type="Proteomes" id="UP000244193">
    <property type="component" value="Chromosome"/>
</dbReference>
<dbReference type="InterPro" id="IPR012337">
    <property type="entry name" value="RNaseH-like_sf"/>
</dbReference>
<proteinExistence type="predicted"/>
<dbReference type="GO" id="GO:0004527">
    <property type="term" value="F:exonuclease activity"/>
    <property type="evidence" value="ECO:0007669"/>
    <property type="project" value="UniProtKB-ARBA"/>
</dbReference>
<dbReference type="EMBL" id="CP028811">
    <property type="protein sequence ID" value="AWA30614.1"/>
    <property type="molecule type" value="Genomic_DNA"/>
</dbReference>
<sequence length="199" mass="22931">MLDWLKNINKDYPDFWKAYLSKFDRRSPRFVALSITTTGHDYKKDVILSISGFGILNDEIIIGDSYEVVLLQYVYNHDHQLSNEFIVESRQPKALEPDGIKAFVDYIGNATLVGHRVNFDVEMINEALEKLHCGRLKNEALDIEIMYQKWKDLNDDKHFTLAELSSLLKMPAIEKVSASEDAYAIALMFLKLKSRLGLK</sequence>
<gene>
    <name evidence="2" type="ORF">HYN48_11230</name>
</gene>
<dbReference type="GO" id="GO:0003676">
    <property type="term" value="F:nucleic acid binding"/>
    <property type="evidence" value="ECO:0007669"/>
    <property type="project" value="InterPro"/>
</dbReference>
<accession>A0A2S0RG19</accession>
<organism evidence="2 3">
    <name type="scientific">Flavobacterium magnum</name>
    <dbReference type="NCBI Taxonomy" id="2162713"/>
    <lineage>
        <taxon>Bacteria</taxon>
        <taxon>Pseudomonadati</taxon>
        <taxon>Bacteroidota</taxon>
        <taxon>Flavobacteriia</taxon>
        <taxon>Flavobacteriales</taxon>
        <taxon>Flavobacteriaceae</taxon>
        <taxon>Flavobacterium</taxon>
    </lineage>
</organism>
<evidence type="ECO:0000313" key="3">
    <source>
        <dbReference type="Proteomes" id="UP000244193"/>
    </source>
</evidence>
<dbReference type="AlphaFoldDB" id="A0A2S0RG19"/>